<dbReference type="SUPFAM" id="SSF51182">
    <property type="entry name" value="RmlC-like cupins"/>
    <property type="match status" value="1"/>
</dbReference>
<evidence type="ECO:0000313" key="3">
    <source>
        <dbReference type="EMBL" id="MBF8376843.1"/>
    </source>
</evidence>
<accession>A0ABS0F0L0</accession>
<protein>
    <recommendedName>
        <fullName evidence="2">5-deoxy-glucuronate isomerase</fullName>
        <ecNumber evidence="2">5.3.1.30</ecNumber>
    </recommendedName>
</protein>
<organism evidence="3 4">
    <name type="scientific">Alicyclobacillus mali</name>
    <name type="common">ex Roth et al. 2021</name>
    <dbReference type="NCBI Taxonomy" id="1123961"/>
    <lineage>
        <taxon>Bacteria</taxon>
        <taxon>Bacillati</taxon>
        <taxon>Bacillota</taxon>
        <taxon>Bacilli</taxon>
        <taxon>Bacillales</taxon>
        <taxon>Alicyclobacillaceae</taxon>
        <taxon>Alicyclobacillus</taxon>
    </lineage>
</organism>
<sequence length="275" mass="31536">MQSNLLKRPLSHAAGGSTITMLHDISWDTTEMAYTGLRVVDLKEGVEYEEHHRDRESCVVLLAGRADVKVSGVAYENLGRRNSPFDRVPTDSVYVPAGHPFRVRARTSLSIAIAYAPTTEGGYAPRLIRAEDNRVERRGKYQNQRLVHNILSDQDQHAHRLLVVEVFTEGGHWSSYPPHKHDRDALPDESFLEEIYYHEIDPPQGFVLQRVYTDQRDIDETFVVHHRDVVLVPRGYHPVGVPDGYASYYLNVMAGPVRIWKFYNDPAHEWILKRA</sequence>
<dbReference type="InterPro" id="IPR024203">
    <property type="entry name" value="Deoxy-glucuronate_isom_IolB"/>
</dbReference>
<gene>
    <name evidence="3" type="primary">iolB</name>
    <name evidence="3" type="ORF">IW967_03015</name>
</gene>
<proteinExistence type="predicted"/>
<comment type="caution">
    <text evidence="3">The sequence shown here is derived from an EMBL/GenBank/DDBJ whole genome shotgun (WGS) entry which is preliminary data.</text>
</comment>
<dbReference type="Proteomes" id="UP000642910">
    <property type="component" value="Unassembled WGS sequence"/>
</dbReference>
<dbReference type="NCBIfam" id="TIGR04378">
    <property type="entry name" value="myo_inos_iolB"/>
    <property type="match status" value="1"/>
</dbReference>
<dbReference type="InterPro" id="IPR011051">
    <property type="entry name" value="RmlC_Cupin_sf"/>
</dbReference>
<dbReference type="InterPro" id="IPR021120">
    <property type="entry name" value="KduI/IolB_isomerase"/>
</dbReference>
<dbReference type="InterPro" id="IPR014710">
    <property type="entry name" value="RmlC-like_jellyroll"/>
</dbReference>
<dbReference type="PANTHER" id="PTHR39193">
    <property type="entry name" value="5-DEOXY-GLUCURONATE ISOMERASE"/>
    <property type="match status" value="1"/>
</dbReference>
<dbReference type="Gene3D" id="2.60.120.10">
    <property type="entry name" value="Jelly Rolls"/>
    <property type="match status" value="2"/>
</dbReference>
<dbReference type="EC" id="5.3.1.30" evidence="2"/>
<dbReference type="PIRSF" id="PIRSF036628">
    <property type="entry name" value="IolB"/>
    <property type="match status" value="1"/>
</dbReference>
<dbReference type="GO" id="GO:0102482">
    <property type="term" value="F:5-deoxy-D-glucuronate isomerase activity"/>
    <property type="evidence" value="ECO:0007669"/>
    <property type="project" value="UniProtKB-EC"/>
</dbReference>
<evidence type="ECO:0000313" key="4">
    <source>
        <dbReference type="Proteomes" id="UP000642910"/>
    </source>
</evidence>
<name>A0ABS0F0L0_9BACL</name>
<keyword evidence="1 3" id="KW-0413">Isomerase</keyword>
<dbReference type="PANTHER" id="PTHR39193:SF1">
    <property type="entry name" value="5-DEOXY-GLUCURONATE ISOMERASE"/>
    <property type="match status" value="1"/>
</dbReference>
<dbReference type="RefSeq" id="WP_067850839.1">
    <property type="nucleotide sequence ID" value="NZ_JADPKZ010000028.1"/>
</dbReference>
<evidence type="ECO:0000256" key="1">
    <source>
        <dbReference type="ARBA" id="ARBA00023235"/>
    </source>
</evidence>
<evidence type="ECO:0000256" key="2">
    <source>
        <dbReference type="NCBIfam" id="TIGR04378"/>
    </source>
</evidence>
<keyword evidence="4" id="KW-1185">Reference proteome</keyword>
<dbReference type="EMBL" id="JADPKZ010000028">
    <property type="protein sequence ID" value="MBF8376843.1"/>
    <property type="molecule type" value="Genomic_DNA"/>
</dbReference>
<reference evidence="3 4" key="1">
    <citation type="submission" date="2020-11" db="EMBL/GenBank/DDBJ databases">
        <title>Genomic insight of Alicyclobacillus mali FL 18 reveals a new arsenic-resistant strain, with potential in environmental biotechnology.</title>
        <authorList>
            <person name="Fiorentino G."/>
            <person name="Gallo G."/>
            <person name="Aulitto M."/>
        </authorList>
    </citation>
    <scope>NUCLEOTIDE SEQUENCE [LARGE SCALE GENOMIC DNA]</scope>
    <source>
        <strain evidence="3 4">FL 18</strain>
    </source>
</reference>
<dbReference type="Pfam" id="PF04962">
    <property type="entry name" value="KduI"/>
    <property type="match status" value="1"/>
</dbReference>